<dbReference type="AlphaFoldDB" id="A0A1S3AG27"/>
<evidence type="ECO:0000313" key="16">
    <source>
        <dbReference type="RefSeq" id="XP_007534356.1"/>
    </source>
</evidence>
<dbReference type="PANTHER" id="PTHR24062">
    <property type="entry name" value="VOMERONASAL TYPE-1 RECEPTOR"/>
    <property type="match status" value="1"/>
</dbReference>
<keyword evidence="12 13" id="KW-0807">Transducer</keyword>
<reference evidence="15" key="1">
    <citation type="submission" date="2025-05" db="UniProtKB">
        <authorList>
            <consortium name="RefSeq"/>
        </authorList>
    </citation>
    <scope>NUCLEOTIDE SEQUENCE [LARGE SCALE GENOMIC DNA]</scope>
</reference>
<evidence type="ECO:0000256" key="10">
    <source>
        <dbReference type="ARBA" id="ARBA00023170"/>
    </source>
</evidence>
<name>A0A1S3AG27_ERIEU</name>
<keyword evidence="10 13" id="KW-0675">Receptor</keyword>
<evidence type="ECO:0000256" key="8">
    <source>
        <dbReference type="ARBA" id="ARBA00023040"/>
    </source>
</evidence>
<feature type="transmembrane region" description="Helical" evidence="13">
    <location>
        <begin position="6"/>
        <end position="28"/>
    </location>
</feature>
<dbReference type="OrthoDB" id="9606139at2759"/>
<dbReference type="InterPro" id="IPR017452">
    <property type="entry name" value="GPCR_Rhodpsn_7TM"/>
</dbReference>
<feature type="transmembrane region" description="Helical" evidence="13">
    <location>
        <begin position="266"/>
        <end position="286"/>
    </location>
</feature>
<keyword evidence="15" id="KW-1185">Reference proteome</keyword>
<evidence type="ECO:0000256" key="5">
    <source>
        <dbReference type="ARBA" id="ARBA00022507"/>
    </source>
</evidence>
<comment type="function">
    <text evidence="1">Putative pheromone receptor.</text>
</comment>
<dbReference type="GO" id="GO:0005886">
    <property type="term" value="C:plasma membrane"/>
    <property type="evidence" value="ECO:0007669"/>
    <property type="project" value="UniProtKB-SubCell"/>
</dbReference>
<proteinExistence type="inferred from homology"/>
<accession>A0A1S3AG27</accession>
<dbReference type="SUPFAM" id="SSF81321">
    <property type="entry name" value="Family A G protein-coupled receptor-like"/>
    <property type="match status" value="1"/>
</dbReference>
<evidence type="ECO:0000256" key="1">
    <source>
        <dbReference type="ARBA" id="ARBA00003878"/>
    </source>
</evidence>
<reference evidence="16" key="2">
    <citation type="submission" date="2025-08" db="UniProtKB">
        <authorList>
            <consortium name="RefSeq"/>
        </authorList>
    </citation>
    <scope>IDENTIFICATION</scope>
</reference>
<dbReference type="Gene3D" id="1.20.1070.10">
    <property type="entry name" value="Rhodopsin 7-helix transmembrane proteins"/>
    <property type="match status" value="1"/>
</dbReference>
<dbReference type="GO" id="GO:0007606">
    <property type="term" value="P:sensory perception of chemical stimulus"/>
    <property type="evidence" value="ECO:0007669"/>
    <property type="project" value="UniProtKB-ARBA"/>
</dbReference>
<dbReference type="GO" id="GO:0019236">
    <property type="term" value="P:response to pheromone"/>
    <property type="evidence" value="ECO:0007669"/>
    <property type="project" value="UniProtKB-KW"/>
</dbReference>
<protein>
    <recommendedName>
        <fullName evidence="13">Vomeronasal type-1 receptor</fullName>
    </recommendedName>
</protein>
<evidence type="ECO:0000256" key="12">
    <source>
        <dbReference type="ARBA" id="ARBA00023224"/>
    </source>
</evidence>
<dbReference type="eggNOG" id="ENOG502RD1P">
    <property type="taxonomic scope" value="Eukaryota"/>
</dbReference>
<evidence type="ECO:0000256" key="7">
    <source>
        <dbReference type="ARBA" id="ARBA00022989"/>
    </source>
</evidence>
<evidence type="ECO:0000259" key="14">
    <source>
        <dbReference type="PROSITE" id="PS50262"/>
    </source>
</evidence>
<keyword evidence="6 13" id="KW-0812">Transmembrane</keyword>
<evidence type="ECO:0000256" key="2">
    <source>
        <dbReference type="ARBA" id="ARBA00004651"/>
    </source>
</evidence>
<dbReference type="RefSeq" id="XP_007534356.1">
    <property type="nucleotide sequence ID" value="XM_007534294.1"/>
</dbReference>
<comment type="subcellular location">
    <subcellularLocation>
        <location evidence="2 13">Cell membrane</location>
        <topology evidence="2 13">Multi-pass membrane protein</topology>
    </subcellularLocation>
</comment>
<keyword evidence="9 13" id="KW-0472">Membrane</keyword>
<feature type="transmembrane region" description="Helical" evidence="13">
    <location>
        <begin position="179"/>
        <end position="207"/>
    </location>
</feature>
<evidence type="ECO:0000256" key="13">
    <source>
        <dbReference type="RuleBase" id="RU364061"/>
    </source>
</evidence>
<keyword evidence="8 13" id="KW-0297">G-protein coupled receptor</keyword>
<sequence length="313" mass="35585">MVGRNVVLAVIFLFQAAVGALGNLSLLCQYFSLHFTEHRGRPMDLILKHLLFANCLTLLCKGVPHIMAAFGWRDFFRDIECKLVLYIHRVARGVSLSTTSLLSAMQAITISPWTSRWAGLKEKAPRYISICISMCWVFEMLLNVLFPIYVSSSLNNINTTNMKDFIFYSSVRHDQAKDLGFAALLSFPVAMCLGLMLWASVYMLLILHRHQQRVQHLHRNKVSSRHSPESRATKTILLLVSTFFLFYLPSSICQALLALLKQPSALLVNITAILALCFPAISPFLLMSRDSSMFRVCLTCMRNRKLPHLMRKI</sequence>
<evidence type="ECO:0000256" key="4">
    <source>
        <dbReference type="ARBA" id="ARBA00022475"/>
    </source>
</evidence>
<evidence type="ECO:0000256" key="11">
    <source>
        <dbReference type="ARBA" id="ARBA00023180"/>
    </source>
</evidence>
<feature type="transmembrane region" description="Helical" evidence="13">
    <location>
        <begin position="235"/>
        <end position="260"/>
    </location>
</feature>
<dbReference type="InParanoid" id="A0A1S3AG27"/>
<feature type="transmembrane region" description="Helical" evidence="13">
    <location>
        <begin position="127"/>
        <end position="150"/>
    </location>
</feature>
<evidence type="ECO:0000256" key="6">
    <source>
        <dbReference type="ARBA" id="ARBA00022692"/>
    </source>
</evidence>
<evidence type="ECO:0000256" key="3">
    <source>
        <dbReference type="ARBA" id="ARBA00010663"/>
    </source>
</evidence>
<dbReference type="PRINTS" id="PR01534">
    <property type="entry name" value="VOMERONASL1R"/>
</dbReference>
<organism evidence="15 16">
    <name type="scientific">Erinaceus europaeus</name>
    <name type="common">Western European hedgehog</name>
    <dbReference type="NCBI Taxonomy" id="9365"/>
    <lineage>
        <taxon>Eukaryota</taxon>
        <taxon>Metazoa</taxon>
        <taxon>Chordata</taxon>
        <taxon>Craniata</taxon>
        <taxon>Vertebrata</taxon>
        <taxon>Euteleostomi</taxon>
        <taxon>Mammalia</taxon>
        <taxon>Eutheria</taxon>
        <taxon>Laurasiatheria</taxon>
        <taxon>Eulipotyphla</taxon>
        <taxon>Erinaceidae</taxon>
        <taxon>Erinaceinae</taxon>
        <taxon>Erinaceus</taxon>
    </lineage>
</organism>
<evidence type="ECO:0000256" key="9">
    <source>
        <dbReference type="ARBA" id="ARBA00023136"/>
    </source>
</evidence>
<dbReference type="Proteomes" id="UP001652624">
    <property type="component" value="Chromosome 2"/>
</dbReference>
<dbReference type="GeneID" id="103123635"/>
<evidence type="ECO:0000313" key="15">
    <source>
        <dbReference type="Proteomes" id="UP001652624"/>
    </source>
</evidence>
<feature type="domain" description="G-protein coupled receptors family 1 profile" evidence="14">
    <location>
        <begin position="22"/>
        <end position="286"/>
    </location>
</feature>
<feature type="transmembrane region" description="Helical" evidence="13">
    <location>
        <begin position="49"/>
        <end position="70"/>
    </location>
</feature>
<keyword evidence="5 13" id="KW-0589">Pheromone response</keyword>
<dbReference type="Pfam" id="PF03402">
    <property type="entry name" value="V1R"/>
    <property type="match status" value="1"/>
</dbReference>
<dbReference type="FunFam" id="1.20.1070.10:FF:000033">
    <property type="entry name" value="Vomeronasal type-1 receptor"/>
    <property type="match status" value="1"/>
</dbReference>
<comment type="similarity">
    <text evidence="3 13">Belongs to the G-protein coupled receptor 1 family.</text>
</comment>
<keyword evidence="4 13" id="KW-1003">Cell membrane</keyword>
<dbReference type="GO" id="GO:0016503">
    <property type="term" value="F:pheromone receptor activity"/>
    <property type="evidence" value="ECO:0007669"/>
    <property type="project" value="InterPro"/>
</dbReference>
<dbReference type="InterPro" id="IPR004072">
    <property type="entry name" value="Vmron_rcpt_1"/>
</dbReference>
<keyword evidence="7 13" id="KW-1133">Transmembrane helix</keyword>
<keyword evidence="11" id="KW-0325">Glycoprotein</keyword>
<gene>
    <name evidence="16" type="primary">LOC103123635</name>
</gene>
<dbReference type="PROSITE" id="PS50262">
    <property type="entry name" value="G_PROTEIN_RECEP_F1_2"/>
    <property type="match status" value="1"/>
</dbReference>